<reference evidence="8 9" key="1">
    <citation type="journal article" date="2015" name="Stand. Genomic Sci.">
        <title>Genomic Encyclopedia of Bacterial and Archaeal Type Strains, Phase III: the genomes of soil and plant-associated and newly described type strains.</title>
        <authorList>
            <person name="Whitman W.B."/>
            <person name="Woyke T."/>
            <person name="Klenk H.P."/>
            <person name="Zhou Y."/>
            <person name="Lilburn T.G."/>
            <person name="Beck B.J."/>
            <person name="De Vos P."/>
            <person name="Vandamme P."/>
            <person name="Eisen J.A."/>
            <person name="Garrity G."/>
            <person name="Hugenholtz P."/>
            <person name="Kyrpides N.C."/>
        </authorList>
    </citation>
    <scope>NUCLEOTIDE SEQUENCE [LARGE SCALE GENOMIC DNA]</scope>
    <source>
        <strain evidence="8 9">CGMCC 1.10822</strain>
    </source>
</reference>
<dbReference type="Pfam" id="PF07715">
    <property type="entry name" value="Plug"/>
    <property type="match status" value="1"/>
</dbReference>
<keyword evidence="3" id="KW-0472">Membrane</keyword>
<feature type="region of interest" description="Disordered" evidence="5">
    <location>
        <begin position="140"/>
        <end position="162"/>
    </location>
</feature>
<dbReference type="InterPro" id="IPR010104">
    <property type="entry name" value="TonB_rcpt_bac"/>
</dbReference>
<evidence type="ECO:0000256" key="3">
    <source>
        <dbReference type="ARBA" id="ARBA00023136"/>
    </source>
</evidence>
<dbReference type="InterPro" id="IPR037066">
    <property type="entry name" value="Plug_dom_sf"/>
</dbReference>
<feature type="domain" description="TonB-dependent receptor plug" evidence="7">
    <location>
        <begin position="79"/>
        <end position="193"/>
    </location>
</feature>
<evidence type="ECO:0000313" key="8">
    <source>
        <dbReference type="EMBL" id="TWI69741.1"/>
    </source>
</evidence>
<dbReference type="Proteomes" id="UP000318431">
    <property type="component" value="Unassembled WGS sequence"/>
</dbReference>
<evidence type="ECO:0000256" key="1">
    <source>
        <dbReference type="ARBA" id="ARBA00004442"/>
    </source>
</evidence>
<dbReference type="RefSeq" id="WP_145647479.1">
    <property type="nucleotide sequence ID" value="NZ_VLLB01000001.1"/>
</dbReference>
<keyword evidence="6" id="KW-0732">Signal</keyword>
<dbReference type="GO" id="GO:0009279">
    <property type="term" value="C:cell outer membrane"/>
    <property type="evidence" value="ECO:0007669"/>
    <property type="project" value="UniProtKB-SubCell"/>
</dbReference>
<comment type="caution">
    <text evidence="8">The sequence shown here is derived from an EMBL/GenBank/DDBJ whole genome shotgun (WGS) entry which is preliminary data.</text>
</comment>
<dbReference type="InterPro" id="IPR036942">
    <property type="entry name" value="Beta-barrel_TonB_sf"/>
</dbReference>
<protein>
    <submittedName>
        <fullName evidence="8">TonB-dependent receptor</fullName>
    </submittedName>
</protein>
<dbReference type="PANTHER" id="PTHR40980:SF3">
    <property type="entry name" value="TONB-DEPENDENT RECEPTOR-LIKE BETA-BARREL DOMAIN-CONTAINING PROTEIN"/>
    <property type="match status" value="1"/>
</dbReference>
<organism evidence="8 9">
    <name type="scientific">Pseudoduganella lurida</name>
    <dbReference type="NCBI Taxonomy" id="1036180"/>
    <lineage>
        <taxon>Bacteria</taxon>
        <taxon>Pseudomonadati</taxon>
        <taxon>Pseudomonadota</taxon>
        <taxon>Betaproteobacteria</taxon>
        <taxon>Burkholderiales</taxon>
        <taxon>Oxalobacteraceae</taxon>
        <taxon>Telluria group</taxon>
        <taxon>Pseudoduganella</taxon>
    </lineage>
</organism>
<dbReference type="NCBIfam" id="TIGR01782">
    <property type="entry name" value="TonB-Xanth-Caul"/>
    <property type="match status" value="1"/>
</dbReference>
<dbReference type="OrthoDB" id="8728630at2"/>
<comment type="subcellular location">
    <subcellularLocation>
        <location evidence="1">Cell outer membrane</location>
    </subcellularLocation>
</comment>
<keyword evidence="8" id="KW-0675">Receptor</keyword>
<dbReference type="Gene3D" id="2.170.130.10">
    <property type="entry name" value="TonB-dependent receptor, plug domain"/>
    <property type="match status" value="1"/>
</dbReference>
<evidence type="ECO:0000256" key="2">
    <source>
        <dbReference type="ARBA" id="ARBA00009810"/>
    </source>
</evidence>
<keyword evidence="9" id="KW-1185">Reference proteome</keyword>
<evidence type="ECO:0000259" key="7">
    <source>
        <dbReference type="Pfam" id="PF07715"/>
    </source>
</evidence>
<sequence>MNADLPLARARRLPLKRTSQAVSLALAALAAGNAALAQTSQPQSQTPVAQTAPDDNAMPVTRVEVVATRASQQSGIERKKNAATAMDSIVAEDVGSLPDRNVGEAISRMAGIVLDRGDFGEGVTVSVRGNSADLTRVELDGQSVNSASGTDQGGTGGANSRGTEFRQLSADLIKSVDVVKGSTADMTEGALGGGIVIKTRTGLDFKKPFASLRVGGSQNSLDRKWTPDANLIVANKYLDGRLGLMMNASHSTLNNEAHSMQVSQTAQQGYYRLLDFDNSPEKTFTFLPSTVASNDLLATTPLVRTPIGGNSFLNSESPLSLVTKSAGAQTKQDCANLFPNFTDAQLAQIPTASRGAALAQRGNELMTCLGQWNDYTPSNVRYFMKKEHEQKDNLDLRADFKVNSKLTVYAKGSFNRRVNRIEQMTYQLGLVKNPNQLPNPLITPGYTGTVSSDTSGVRQAVPGSGFYTYSNPYTYSTRSNNYPIAGAVTNVDPASVRVDDSHHLTQFTVSDGQAIPDQTLEFARTITRYLQSGGTYKDGGLTAEFFVADAQSDFRRVQQRMSYTLNTGPTTFSLDPSGLWGFTFPSGVNQADPAGYAALFPRTVGGAALGNTNTVFRPNYTAAQQPLRTTATGILWLPQIRETGERTAKLDVTYNTPDSIPFLKRIKSGFSLRDSFSNSWEGGAGDRMVKAPVGTYGQAGYVPGVYLPQARLDNRIEGCQNTAGSLAPGGDACRYGFTPSSDPRSGRDNNLVLTPQDFQNFIAQTLTKPATGTSYFNGASGRPGILPQNWMGIDIAKAVELAGFTGRNWDCVKTCTATDGNVYDQPVNKLKERIDAFYLMTDFGLDHVPFTERALPFGLELDGNVGVRYVRSRVSGTGTMTFTSYSKTAAYNPEDPTNSGGYVQSSIVQNTAVDAQTTDILPSLNLATWLRPDELVLRYSVAKTVARPPIAQLLPASTCVYDERSADLDADGTQRCNGVIGNPALKARKNVNHNLSLEYYPNRDTMVSLAYFLQKGKVGQFITEGVSGGQLFAGSELVDPQTGVKLSDLPFNYSTYVNGPVSTRKGLEFSTKTAFTFLPGLLKNTGFDANYTKVRSKNVTAAIVDLLTGTPLPPTRESESQYNVALWYDDGRLSARVALQGAASWFTCISPCGQTPRELINYPAQGANVNNSTPLIYSPGSPNFKDATRFVDAKLGWKWRPDVEFFIEGRNIGNATTSNSQAQYAPLGNGVPNLLDYAYAGRRIMLGVQFRTL</sequence>
<feature type="compositionally biased region" description="Polar residues" evidence="5">
    <location>
        <begin position="38"/>
        <end position="49"/>
    </location>
</feature>
<proteinExistence type="inferred from homology"/>
<feature type="signal peptide" evidence="6">
    <location>
        <begin position="1"/>
        <end position="37"/>
    </location>
</feature>
<dbReference type="Gene3D" id="2.40.170.20">
    <property type="entry name" value="TonB-dependent receptor, beta-barrel domain"/>
    <property type="match status" value="1"/>
</dbReference>
<evidence type="ECO:0000256" key="5">
    <source>
        <dbReference type="SAM" id="MobiDB-lite"/>
    </source>
</evidence>
<dbReference type="SUPFAM" id="SSF56935">
    <property type="entry name" value="Porins"/>
    <property type="match status" value="1"/>
</dbReference>
<feature type="chain" id="PRO_5022138812" evidence="6">
    <location>
        <begin position="38"/>
        <end position="1253"/>
    </location>
</feature>
<dbReference type="PANTHER" id="PTHR40980">
    <property type="entry name" value="PLUG DOMAIN-CONTAINING PROTEIN"/>
    <property type="match status" value="1"/>
</dbReference>
<evidence type="ECO:0000313" key="9">
    <source>
        <dbReference type="Proteomes" id="UP000318431"/>
    </source>
</evidence>
<dbReference type="InterPro" id="IPR012910">
    <property type="entry name" value="Plug_dom"/>
</dbReference>
<keyword evidence="4" id="KW-0998">Cell outer membrane</keyword>
<evidence type="ECO:0000256" key="4">
    <source>
        <dbReference type="ARBA" id="ARBA00023237"/>
    </source>
</evidence>
<feature type="region of interest" description="Disordered" evidence="5">
    <location>
        <begin position="38"/>
        <end position="57"/>
    </location>
</feature>
<comment type="similarity">
    <text evidence="2">Belongs to the TonB-dependent receptor family.</text>
</comment>
<evidence type="ECO:0000256" key="6">
    <source>
        <dbReference type="SAM" id="SignalP"/>
    </source>
</evidence>
<gene>
    <name evidence="8" type="ORF">IP91_00814</name>
</gene>
<dbReference type="AlphaFoldDB" id="A0A562RL44"/>
<dbReference type="EMBL" id="VLLB01000001">
    <property type="protein sequence ID" value="TWI69741.1"/>
    <property type="molecule type" value="Genomic_DNA"/>
</dbReference>
<accession>A0A562RL44</accession>
<name>A0A562RL44_9BURK</name>